<accession>A0A6G0T9H3</accession>
<evidence type="ECO:0000313" key="5">
    <source>
        <dbReference type="Proteomes" id="UP000475862"/>
    </source>
</evidence>
<evidence type="ECO:0000259" key="3">
    <source>
        <dbReference type="Pfam" id="PF00752"/>
    </source>
</evidence>
<dbReference type="EMBL" id="VYZN01000053">
    <property type="protein sequence ID" value="KAE9527272.1"/>
    <property type="molecule type" value="Genomic_DNA"/>
</dbReference>
<dbReference type="PRINTS" id="PR00853">
    <property type="entry name" value="XPGRADSUPER"/>
</dbReference>
<dbReference type="InterPro" id="IPR026832">
    <property type="entry name" value="Asteroid"/>
</dbReference>
<dbReference type="OrthoDB" id="25987at2759"/>
<dbReference type="GO" id="GO:0004518">
    <property type="term" value="F:nuclease activity"/>
    <property type="evidence" value="ECO:0007669"/>
    <property type="project" value="InterPro"/>
</dbReference>
<keyword evidence="2" id="KW-0539">Nucleus</keyword>
<dbReference type="Gene3D" id="3.40.50.1010">
    <property type="entry name" value="5'-nuclease"/>
    <property type="match status" value="1"/>
</dbReference>
<name>A0A6G0T9H3_APHGL</name>
<organism evidence="4 5">
    <name type="scientific">Aphis glycines</name>
    <name type="common">Soybean aphid</name>
    <dbReference type="NCBI Taxonomy" id="307491"/>
    <lineage>
        <taxon>Eukaryota</taxon>
        <taxon>Metazoa</taxon>
        <taxon>Ecdysozoa</taxon>
        <taxon>Arthropoda</taxon>
        <taxon>Hexapoda</taxon>
        <taxon>Insecta</taxon>
        <taxon>Pterygota</taxon>
        <taxon>Neoptera</taxon>
        <taxon>Paraneoptera</taxon>
        <taxon>Hemiptera</taxon>
        <taxon>Sternorrhyncha</taxon>
        <taxon>Aphidomorpha</taxon>
        <taxon>Aphidoidea</taxon>
        <taxon>Aphididae</taxon>
        <taxon>Aphidini</taxon>
        <taxon>Aphis</taxon>
        <taxon>Aphis</taxon>
    </lineage>
</organism>
<dbReference type="InterPro" id="IPR006085">
    <property type="entry name" value="XPG_DNA_repair_N"/>
</dbReference>
<feature type="domain" description="XPG N-terminal" evidence="3">
    <location>
        <begin position="164"/>
        <end position="261"/>
    </location>
</feature>
<gene>
    <name evidence="4" type="ORF">AGLY_012970</name>
</gene>
<sequence>MSSSFFPAQQIVRTGGRSNGSLLDAHLVQRTVFGEGFHPSTYGGTQHGGRSVVPTITGCTAQKCFLFVDSFAQEHHSIRQLFLTCVQQLEFYYHLRFSYDSSLQLMKTHDLANEEALYGHFHISQLDGLCDCVSLQFTLNRCLLVHFKVYLLKIVIDLVSLVSMGIPGLTSFINRNSTQYFENLKLKDTLVIIDGYALTNFLYRLYENQTSAFGGDYDIIAKVYIDFINLFTRCNVIPIFVFDGAYEQRKMETIMSRMSQRIQSYGQPIKTAECMPMFGSDVIFDILNDMDIPHVNCDFEADAEIVALAKLLNCPVISRDSDFYINTVPYIPLDKIIIDFNSNVKVINCQVYKVEKLLSEFGGLNVDYLPLVAALLGNDYIRPDTFSSLLRLNQGCFNCGLKLKRITEWLRKQQDIKSAILNMTYNLSRNSGYIENQINNIINDYKNINSKYLSFILQYKKMSTYQDQLRHLKSNEKSILPPWLEYHYRRGTVNAEVMTIITLKKIFFKVQIEDYEKSPYYEITFKIVEKINGLLFGKGDSIPSLGRKNGLNIGQYKIKRYITNPYVPLADLNKSELNYRKNIILNLVGIKKIDGVPKEWELFVLILIYWAVHTNNIKSKHMYALIVCAITFNVIKKIETDPKNEKTEDIKDKNIIKENITQVNKEDCIKAMSVLSNYFQIGQYNNKRLYYKIIHSFAQFQSCVYFLMILNSLLDFPFDQCRIENFYKGSFLYNICVQMENCDPEIFVSRKLFGNSDSLNNVYKSIINLINILLPVPKKRATATQSTSNCSKPKGIIFIIIHLILFK</sequence>
<dbReference type="SUPFAM" id="SSF88723">
    <property type="entry name" value="PIN domain-like"/>
    <property type="match status" value="1"/>
</dbReference>
<protein>
    <recommendedName>
        <fullName evidence="3">XPG N-terminal domain-containing protein</fullName>
    </recommendedName>
</protein>
<dbReference type="Pfam" id="PF00752">
    <property type="entry name" value="XPG_N"/>
    <property type="match status" value="1"/>
</dbReference>
<comment type="caution">
    <text evidence="4">The sequence shown here is derived from an EMBL/GenBank/DDBJ whole genome shotgun (WGS) entry which is preliminary data.</text>
</comment>
<dbReference type="AlphaFoldDB" id="A0A6G0T9H3"/>
<dbReference type="PANTHER" id="PTHR15665:SF1">
    <property type="entry name" value="PROTEIN ASTEROID HOMOLOG 1"/>
    <property type="match status" value="1"/>
</dbReference>
<evidence type="ECO:0000256" key="1">
    <source>
        <dbReference type="ARBA" id="ARBA00007398"/>
    </source>
</evidence>
<dbReference type="InterPro" id="IPR006084">
    <property type="entry name" value="XPG/Rad2"/>
</dbReference>
<dbReference type="PANTHER" id="PTHR15665">
    <property type="entry name" value="ASTEROID PROTEIN"/>
    <property type="match status" value="1"/>
</dbReference>
<dbReference type="Proteomes" id="UP000475862">
    <property type="component" value="Unassembled WGS sequence"/>
</dbReference>
<comment type="similarity">
    <text evidence="1">Belongs to the asteroid family.</text>
</comment>
<evidence type="ECO:0000313" key="4">
    <source>
        <dbReference type="EMBL" id="KAE9527272.1"/>
    </source>
</evidence>
<keyword evidence="5" id="KW-1185">Reference proteome</keyword>
<reference evidence="4 5" key="1">
    <citation type="submission" date="2019-08" db="EMBL/GenBank/DDBJ databases">
        <title>The genome of the soybean aphid Biotype 1, its phylome, world population structure and adaptation to the North American continent.</title>
        <authorList>
            <person name="Giordano R."/>
            <person name="Donthu R.K."/>
            <person name="Hernandez A.G."/>
            <person name="Wright C.L."/>
            <person name="Zimin A.V."/>
        </authorList>
    </citation>
    <scope>NUCLEOTIDE SEQUENCE [LARGE SCALE GENOMIC DNA]</scope>
    <source>
        <tissue evidence="4">Whole aphids</tissue>
    </source>
</reference>
<proteinExistence type="inferred from homology"/>
<dbReference type="InterPro" id="IPR029060">
    <property type="entry name" value="PIN-like_dom_sf"/>
</dbReference>
<evidence type="ECO:0000256" key="2">
    <source>
        <dbReference type="ARBA" id="ARBA00023242"/>
    </source>
</evidence>